<dbReference type="Proteomes" id="UP000183567">
    <property type="component" value="Unassembled WGS sequence"/>
</dbReference>
<dbReference type="GO" id="GO:0042626">
    <property type="term" value="F:ATPase-coupled transmembrane transporter activity"/>
    <property type="evidence" value="ECO:0007669"/>
    <property type="project" value="TreeGrafter"/>
</dbReference>
<dbReference type="STRING" id="180088.A0A1J8R5T8"/>
<keyword evidence="7 8" id="KW-0472">Membrane</keyword>
<dbReference type="AlphaFoldDB" id="A0A1J8R5T8"/>
<reference evidence="9 10" key="1">
    <citation type="submission" date="2016-03" db="EMBL/GenBank/DDBJ databases">
        <title>Comparative genomics of the ectomycorrhizal sister species Rhizopogon vinicolor and Rhizopogon vesiculosus (Basidiomycota: Boletales) reveals a divergence of the mating type B locus.</title>
        <authorList>
            <person name="Mujic A.B."/>
            <person name="Kuo A."/>
            <person name="Tritt A."/>
            <person name="Lipzen A."/>
            <person name="Chen C."/>
            <person name="Johnson J."/>
            <person name="Sharma A."/>
            <person name="Barry K."/>
            <person name="Grigoriev I.V."/>
            <person name="Spatafora J.W."/>
        </authorList>
    </citation>
    <scope>NUCLEOTIDE SEQUENCE [LARGE SCALE GENOMIC DNA]</scope>
    <source>
        <strain evidence="9 10">AM-OR11-056</strain>
    </source>
</reference>
<organism evidence="9 10">
    <name type="scientific">Rhizopogon vesiculosus</name>
    <dbReference type="NCBI Taxonomy" id="180088"/>
    <lineage>
        <taxon>Eukaryota</taxon>
        <taxon>Fungi</taxon>
        <taxon>Dikarya</taxon>
        <taxon>Basidiomycota</taxon>
        <taxon>Agaricomycotina</taxon>
        <taxon>Agaricomycetes</taxon>
        <taxon>Agaricomycetidae</taxon>
        <taxon>Boletales</taxon>
        <taxon>Suillineae</taxon>
        <taxon>Rhizopogonaceae</taxon>
        <taxon>Rhizopogon</taxon>
    </lineage>
</organism>
<feature type="transmembrane region" description="Helical" evidence="8">
    <location>
        <begin position="98"/>
        <end position="119"/>
    </location>
</feature>
<protein>
    <recommendedName>
        <fullName evidence="11">ABC transmembrane type-1 domain-containing protein</fullName>
    </recommendedName>
</protein>
<feature type="transmembrane region" description="Helical" evidence="8">
    <location>
        <begin position="131"/>
        <end position="151"/>
    </location>
</feature>
<proteinExistence type="inferred from homology"/>
<keyword evidence="5" id="KW-0067">ATP-binding</keyword>
<comment type="caution">
    <text evidence="9">The sequence shown here is derived from an EMBL/GenBank/DDBJ whole genome shotgun (WGS) entry which is preliminary data.</text>
</comment>
<dbReference type="GO" id="GO:0005524">
    <property type="term" value="F:ATP binding"/>
    <property type="evidence" value="ECO:0007669"/>
    <property type="project" value="UniProtKB-KW"/>
</dbReference>
<keyword evidence="4" id="KW-0547">Nucleotide-binding</keyword>
<evidence type="ECO:0000256" key="6">
    <source>
        <dbReference type="ARBA" id="ARBA00022989"/>
    </source>
</evidence>
<sequence>MLTATASQIIGAIILISIIIPYFLVVAFFIIIWYTFAAYFYRASAPSCGPHFILTFPSQSGLTTIRAYGELERFLAENVELVDVENRAYWLTVVNQRWLGMCLYILGALLALAVALLTVGTRFTISPGQTGVVLSYILMVQLVFLSDGWFAKLPHYVKQLEQEAPHEIEDSPVLSNWPSEGKVAMKDVVMRYHPELRPQGPGHVYLLWREDWCRRAMSISCSFQTGAGKSSIMTAIYVPIQNAYSDLYDALVFFRGDLAVREAREELVANIAREGMEWSLTFWREDDMVAYLFSWCLEYGRVMSEDRNELNFELEDDR</sequence>
<evidence type="ECO:0000256" key="8">
    <source>
        <dbReference type="SAM" id="Phobius"/>
    </source>
</evidence>
<accession>A0A1J8R5T8</accession>
<evidence type="ECO:0000256" key="5">
    <source>
        <dbReference type="ARBA" id="ARBA00022840"/>
    </source>
</evidence>
<evidence type="ECO:0000313" key="9">
    <source>
        <dbReference type="EMBL" id="OJA17130.1"/>
    </source>
</evidence>
<evidence type="ECO:0000256" key="3">
    <source>
        <dbReference type="ARBA" id="ARBA00022692"/>
    </source>
</evidence>
<evidence type="ECO:0000256" key="1">
    <source>
        <dbReference type="ARBA" id="ARBA00004141"/>
    </source>
</evidence>
<dbReference type="SUPFAM" id="SSF90123">
    <property type="entry name" value="ABC transporter transmembrane region"/>
    <property type="match status" value="1"/>
</dbReference>
<dbReference type="PANTHER" id="PTHR24223">
    <property type="entry name" value="ATP-BINDING CASSETTE SUB-FAMILY C"/>
    <property type="match status" value="1"/>
</dbReference>
<evidence type="ECO:0000256" key="7">
    <source>
        <dbReference type="ARBA" id="ARBA00023136"/>
    </source>
</evidence>
<name>A0A1J8R5T8_9AGAM</name>
<keyword evidence="3 8" id="KW-0812">Transmembrane</keyword>
<comment type="subcellular location">
    <subcellularLocation>
        <location evidence="1">Membrane</location>
        <topology evidence="1">Multi-pass membrane protein</topology>
    </subcellularLocation>
</comment>
<evidence type="ECO:0008006" key="11">
    <source>
        <dbReference type="Google" id="ProtNLM"/>
    </source>
</evidence>
<dbReference type="PANTHER" id="PTHR24223:SF456">
    <property type="entry name" value="MULTIDRUG RESISTANCE-ASSOCIATED PROTEIN LETHAL(2)03659"/>
    <property type="match status" value="1"/>
</dbReference>
<evidence type="ECO:0000313" key="10">
    <source>
        <dbReference type="Proteomes" id="UP000183567"/>
    </source>
</evidence>
<dbReference type="Gene3D" id="1.20.1560.10">
    <property type="entry name" value="ABC transporter type 1, transmembrane domain"/>
    <property type="match status" value="1"/>
</dbReference>
<dbReference type="OrthoDB" id="2685885at2759"/>
<evidence type="ECO:0000256" key="4">
    <source>
        <dbReference type="ARBA" id="ARBA00022741"/>
    </source>
</evidence>
<evidence type="ECO:0000256" key="2">
    <source>
        <dbReference type="ARBA" id="ARBA00009726"/>
    </source>
</evidence>
<dbReference type="InterPro" id="IPR050173">
    <property type="entry name" value="ABC_transporter_C-like"/>
</dbReference>
<dbReference type="EMBL" id="LVVM01002163">
    <property type="protein sequence ID" value="OJA17130.1"/>
    <property type="molecule type" value="Genomic_DNA"/>
</dbReference>
<dbReference type="GO" id="GO:0016020">
    <property type="term" value="C:membrane"/>
    <property type="evidence" value="ECO:0007669"/>
    <property type="project" value="UniProtKB-SubCell"/>
</dbReference>
<dbReference type="InterPro" id="IPR036640">
    <property type="entry name" value="ABC1_TM_sf"/>
</dbReference>
<keyword evidence="10" id="KW-1185">Reference proteome</keyword>
<gene>
    <name evidence="9" type="ORF">AZE42_02586</name>
</gene>
<keyword evidence="6 8" id="KW-1133">Transmembrane helix</keyword>
<feature type="transmembrane region" description="Helical" evidence="8">
    <location>
        <begin position="12"/>
        <end position="36"/>
    </location>
</feature>
<comment type="similarity">
    <text evidence="2">Belongs to the ABC transporter superfamily. ABCC family. Conjugate transporter (TC 3.A.1.208) subfamily.</text>
</comment>